<evidence type="ECO:0000313" key="1">
    <source>
        <dbReference type="EMBL" id="RWX44277.1"/>
    </source>
</evidence>
<organism evidence="1 2">
    <name type="scientific">Candidatus Electrothrix aarhusensis</name>
    <dbReference type="NCBI Taxonomy" id="1859131"/>
    <lineage>
        <taxon>Bacteria</taxon>
        <taxon>Pseudomonadati</taxon>
        <taxon>Thermodesulfobacteriota</taxon>
        <taxon>Desulfobulbia</taxon>
        <taxon>Desulfobulbales</taxon>
        <taxon>Desulfobulbaceae</taxon>
        <taxon>Candidatus Electrothrix</taxon>
    </lineage>
</organism>
<dbReference type="AlphaFoldDB" id="A0A444ITV8"/>
<evidence type="ECO:0000313" key="2">
    <source>
        <dbReference type="Proteomes" id="UP000287853"/>
    </source>
</evidence>
<proteinExistence type="predicted"/>
<accession>A0A444ITV8</accession>
<sequence length="110" mass="12297">MQLEKLNPDHTEAPYKIACDFDSVPSKSLMSKLGKAGDKFGTLSVTVKDDYLILEDSNQKGINKSSIEMVNKKIKELYDEEQKAQDERGDMLRTIASDTGLHLEDESISS</sequence>
<gene>
    <name evidence="1" type="ORF">H206_01887</name>
</gene>
<name>A0A444ITV8_9BACT</name>
<protein>
    <submittedName>
        <fullName evidence="1">Uncharacterized protein</fullName>
    </submittedName>
</protein>
<keyword evidence="2" id="KW-1185">Reference proteome</keyword>
<dbReference type="EMBL" id="MTKO01000098">
    <property type="protein sequence ID" value="RWX44277.1"/>
    <property type="molecule type" value="Genomic_DNA"/>
</dbReference>
<reference evidence="1 2" key="1">
    <citation type="submission" date="2017-01" db="EMBL/GenBank/DDBJ databases">
        <title>The cable genome- insights into the physiology and evolution of filamentous bacteria capable of sulfide oxidation via long distance electron transfer.</title>
        <authorList>
            <person name="Schreiber L."/>
            <person name="Bjerg J.T."/>
            <person name="Boggild A."/>
            <person name="Van De Vossenberg J."/>
            <person name="Meysman F."/>
            <person name="Nielsen L.P."/>
            <person name="Schramm A."/>
            <person name="Kjeldsen K.U."/>
        </authorList>
    </citation>
    <scope>NUCLEOTIDE SEQUENCE [LARGE SCALE GENOMIC DNA]</scope>
    <source>
        <strain evidence="1">MCF</strain>
    </source>
</reference>
<dbReference type="Proteomes" id="UP000287853">
    <property type="component" value="Unassembled WGS sequence"/>
</dbReference>
<comment type="caution">
    <text evidence="1">The sequence shown here is derived from an EMBL/GenBank/DDBJ whole genome shotgun (WGS) entry which is preliminary data.</text>
</comment>